<organism evidence="1 2">
    <name type="scientific">Streptomyces lonarensis</name>
    <dbReference type="NCBI Taxonomy" id="700599"/>
    <lineage>
        <taxon>Bacteria</taxon>
        <taxon>Bacillati</taxon>
        <taxon>Actinomycetota</taxon>
        <taxon>Actinomycetes</taxon>
        <taxon>Kitasatosporales</taxon>
        <taxon>Streptomycetaceae</taxon>
        <taxon>Streptomyces</taxon>
    </lineage>
</organism>
<dbReference type="Proteomes" id="UP000578686">
    <property type="component" value="Unassembled WGS sequence"/>
</dbReference>
<keyword evidence="2" id="KW-1185">Reference proteome</keyword>
<protein>
    <recommendedName>
        <fullName evidence="3">Polymerase nucleotidyl transferase domain-containing protein</fullName>
    </recommendedName>
</protein>
<dbReference type="AlphaFoldDB" id="A0A7X6D368"/>
<proteinExistence type="predicted"/>
<dbReference type="InterPro" id="IPR043519">
    <property type="entry name" value="NT_sf"/>
</dbReference>
<evidence type="ECO:0000313" key="2">
    <source>
        <dbReference type="Proteomes" id="UP000578686"/>
    </source>
</evidence>
<dbReference type="RefSeq" id="WP_167972272.1">
    <property type="nucleotide sequence ID" value="NZ_JAAVJD010000153.1"/>
</dbReference>
<dbReference type="SUPFAM" id="SSF81301">
    <property type="entry name" value="Nucleotidyltransferase"/>
    <property type="match status" value="1"/>
</dbReference>
<accession>A0A7X6D368</accession>
<dbReference type="EMBL" id="JAAVJD010000153">
    <property type="protein sequence ID" value="NJQ07353.1"/>
    <property type="molecule type" value="Genomic_DNA"/>
</dbReference>
<gene>
    <name evidence="1" type="ORF">HCN56_17610</name>
</gene>
<sequence length="282" mass="31807">MKREHATLLIGEMLDRLEEQQWPVGLVTEVHLFGSYLRGALDVGDIDVVVQHITDTEWLRHVLSAMTSGSDGYVLLRQALRGRRRGFSFQFQQRDSLEAEGFELLLLWRAGEPVSLARERLAALVPDADAGPVERDFVLPAYEQLASSLPRPVRIDLHRLCTEERAHVTAIPLPSEEPRSVTATEHLKRRWIGHSPLRGAAAAALAHLENTGRPLGRTIVHGKPLAPGTSDSEQSCFIDLRWHYWSRMQRYFDDGQSWFEVLPATPRQPLHALLITPRSGRG</sequence>
<comment type="caution">
    <text evidence="1">The sequence shown here is derived from an EMBL/GenBank/DDBJ whole genome shotgun (WGS) entry which is preliminary data.</text>
</comment>
<evidence type="ECO:0000313" key="1">
    <source>
        <dbReference type="EMBL" id="NJQ07353.1"/>
    </source>
</evidence>
<evidence type="ECO:0008006" key="3">
    <source>
        <dbReference type="Google" id="ProtNLM"/>
    </source>
</evidence>
<reference evidence="1 2" key="1">
    <citation type="submission" date="2020-03" db="EMBL/GenBank/DDBJ databases">
        <title>Draft genome of Streptomyces sp. ventii, isolated from the Axial Seamount in the Pacific Ocean, and resequencing of the two type strains Streptomyces lonarensis strain NCL 716 and Streptomyces bohaiensis strain 11A07.</title>
        <authorList>
            <person name="Loughran R.M."/>
            <person name="Pfannmuller K.M."/>
            <person name="Wasson B.J."/>
            <person name="Deadmond M.C."/>
            <person name="Paddock B.E."/>
            <person name="Koyack M.J."/>
            <person name="Gallegos D.A."/>
            <person name="Mitchell E.A."/>
            <person name="Ushijima B."/>
            <person name="Saw J.H."/>
            <person name="Mcphail K.L."/>
            <person name="Videau P."/>
        </authorList>
    </citation>
    <scope>NUCLEOTIDE SEQUENCE [LARGE SCALE GENOMIC DNA]</scope>
    <source>
        <strain evidence="1 2">NCL716</strain>
    </source>
</reference>
<name>A0A7X6D368_9ACTN</name>